<evidence type="ECO:0000313" key="2">
    <source>
        <dbReference type="Proteomes" id="UP000765845"/>
    </source>
</evidence>
<keyword evidence="2" id="KW-1185">Reference proteome</keyword>
<dbReference type="InterPro" id="IPR013396">
    <property type="entry name" value="CRISPR-assoc_prot_Csy4"/>
</dbReference>
<dbReference type="RefSeq" id="WP_168451793.1">
    <property type="nucleotide sequence ID" value="NZ_JAAWWK010000007.1"/>
</dbReference>
<reference evidence="1 2" key="1">
    <citation type="submission" date="2020-04" db="EMBL/GenBank/DDBJ databases">
        <authorList>
            <person name="Yoon J."/>
        </authorList>
    </citation>
    <scope>NUCLEOTIDE SEQUENCE [LARGE SCALE GENOMIC DNA]</scope>
    <source>
        <strain evidence="1 2">KMU-166</strain>
    </source>
</reference>
<name>A0ABX1GJX3_9GAMM</name>
<proteinExistence type="predicted"/>
<sequence>MDSYQDITLNPDQEMPLNWLINSVYTKLHKALFELGSTAIGVSFPAYKVTLGHVIRLHGSQRDLRDLQQKNWLGGMIGYCNVADVLRVPDGANHRIISRKQSNMTQAKLNRLIKRGSIAEAEIRQYKARMFASGLDNPYLELQSSSNGHKHRRYIEFGPLRDTPLPGEFDQFGLSKTATVPWF</sequence>
<evidence type="ECO:0000313" key="1">
    <source>
        <dbReference type="EMBL" id="NKI19271.1"/>
    </source>
</evidence>
<dbReference type="EMBL" id="JAAWWK010000007">
    <property type="protein sequence ID" value="NKI19271.1"/>
    <property type="molecule type" value="Genomic_DNA"/>
</dbReference>
<dbReference type="Pfam" id="PF09618">
    <property type="entry name" value="Cas_Csy4"/>
    <property type="match status" value="1"/>
</dbReference>
<dbReference type="NCBIfam" id="TIGR02563">
    <property type="entry name" value="cas_Csy4"/>
    <property type="match status" value="1"/>
</dbReference>
<dbReference type="Gene3D" id="3.30.70.2540">
    <property type="entry name" value="CRISPR-associated endoribonuclease Cas6/Csy4"/>
    <property type="match status" value="1"/>
</dbReference>
<dbReference type="InterPro" id="IPR042564">
    <property type="entry name" value="CRISPR-Cas6/Csy4_sf"/>
</dbReference>
<gene>
    <name evidence="1" type="primary">cas6f</name>
    <name evidence="1" type="ORF">HCU74_17830</name>
</gene>
<organism evidence="1 2">
    <name type="scientific">Spongiibacter thalassae</name>
    <dbReference type="NCBI Taxonomy" id="2721624"/>
    <lineage>
        <taxon>Bacteria</taxon>
        <taxon>Pseudomonadati</taxon>
        <taxon>Pseudomonadota</taxon>
        <taxon>Gammaproteobacteria</taxon>
        <taxon>Cellvibrionales</taxon>
        <taxon>Spongiibacteraceae</taxon>
        <taxon>Spongiibacter</taxon>
    </lineage>
</organism>
<dbReference type="CDD" id="cd09739">
    <property type="entry name" value="Cas6_I-F"/>
    <property type="match status" value="1"/>
</dbReference>
<protein>
    <submittedName>
        <fullName evidence="1">Type I-F CRISPR-associated endoribonuclease Cas6/Csy4</fullName>
    </submittedName>
</protein>
<dbReference type="Proteomes" id="UP000765845">
    <property type="component" value="Unassembled WGS sequence"/>
</dbReference>
<comment type="caution">
    <text evidence="1">The sequence shown here is derived from an EMBL/GenBank/DDBJ whole genome shotgun (WGS) entry which is preliminary data.</text>
</comment>
<accession>A0ABX1GJX3</accession>